<reference evidence="1 2" key="1">
    <citation type="journal article" date="2023" name="Plants (Basel)">
        <title>Bridging the Gap: Combining Genomics and Transcriptomics Approaches to Understand Stylosanthes scabra, an Orphan Legume from the Brazilian Caatinga.</title>
        <authorList>
            <person name="Ferreira-Neto J.R.C."/>
            <person name="da Silva M.D."/>
            <person name="Binneck E."/>
            <person name="de Melo N.F."/>
            <person name="da Silva R.H."/>
            <person name="de Melo A.L.T.M."/>
            <person name="Pandolfi V."/>
            <person name="Bustamante F.O."/>
            <person name="Brasileiro-Vidal A.C."/>
            <person name="Benko-Iseppon A.M."/>
        </authorList>
    </citation>
    <scope>NUCLEOTIDE SEQUENCE [LARGE SCALE GENOMIC DNA]</scope>
    <source>
        <tissue evidence="1">Leaves</tissue>
    </source>
</reference>
<protein>
    <submittedName>
        <fullName evidence="1">Uncharacterized protein</fullName>
    </submittedName>
</protein>
<accession>A0ABU6Q360</accession>
<proteinExistence type="predicted"/>
<dbReference type="Proteomes" id="UP001341840">
    <property type="component" value="Unassembled WGS sequence"/>
</dbReference>
<keyword evidence="2" id="KW-1185">Reference proteome</keyword>
<gene>
    <name evidence="1" type="ORF">PIB30_003217</name>
</gene>
<comment type="caution">
    <text evidence="1">The sequence shown here is derived from an EMBL/GenBank/DDBJ whole genome shotgun (WGS) entry which is preliminary data.</text>
</comment>
<name>A0ABU6Q360_9FABA</name>
<evidence type="ECO:0000313" key="1">
    <source>
        <dbReference type="EMBL" id="MED6106259.1"/>
    </source>
</evidence>
<organism evidence="1 2">
    <name type="scientific">Stylosanthes scabra</name>
    <dbReference type="NCBI Taxonomy" id="79078"/>
    <lineage>
        <taxon>Eukaryota</taxon>
        <taxon>Viridiplantae</taxon>
        <taxon>Streptophyta</taxon>
        <taxon>Embryophyta</taxon>
        <taxon>Tracheophyta</taxon>
        <taxon>Spermatophyta</taxon>
        <taxon>Magnoliopsida</taxon>
        <taxon>eudicotyledons</taxon>
        <taxon>Gunneridae</taxon>
        <taxon>Pentapetalae</taxon>
        <taxon>rosids</taxon>
        <taxon>fabids</taxon>
        <taxon>Fabales</taxon>
        <taxon>Fabaceae</taxon>
        <taxon>Papilionoideae</taxon>
        <taxon>50 kb inversion clade</taxon>
        <taxon>dalbergioids sensu lato</taxon>
        <taxon>Dalbergieae</taxon>
        <taxon>Pterocarpus clade</taxon>
        <taxon>Stylosanthes</taxon>
    </lineage>
</organism>
<dbReference type="EMBL" id="JASCZI010000006">
    <property type="protein sequence ID" value="MED6106259.1"/>
    <property type="molecule type" value="Genomic_DNA"/>
</dbReference>
<evidence type="ECO:0000313" key="2">
    <source>
        <dbReference type="Proteomes" id="UP001341840"/>
    </source>
</evidence>
<sequence length="114" mass="12253">MSSCPSSFPTSPSSKNVVVLASVPLSIAAPLPPPHHLQRCHCRCYSSSDDKMPSHMFTPSLHPQLPPLPQLVHQHPSPLPHAYLQLLPPSNVYDVIIANPDTSSPLSTSSSTSK</sequence>